<feature type="domain" description="GOST seven transmembrane" evidence="4">
    <location>
        <begin position="562"/>
        <end position="808"/>
    </location>
</feature>
<feature type="transmembrane region" description="Helical" evidence="2">
    <location>
        <begin position="741"/>
        <end position="760"/>
    </location>
</feature>
<organism evidence="5 6">
    <name type="scientific">Lupinus angustifolius</name>
    <name type="common">Narrow-leaved blue lupine</name>
    <dbReference type="NCBI Taxonomy" id="3871"/>
    <lineage>
        <taxon>Eukaryota</taxon>
        <taxon>Viridiplantae</taxon>
        <taxon>Streptophyta</taxon>
        <taxon>Embryophyta</taxon>
        <taxon>Tracheophyta</taxon>
        <taxon>Spermatophyta</taxon>
        <taxon>Magnoliopsida</taxon>
        <taxon>eudicotyledons</taxon>
        <taxon>Gunneridae</taxon>
        <taxon>Pentapetalae</taxon>
        <taxon>rosids</taxon>
        <taxon>fabids</taxon>
        <taxon>Fabales</taxon>
        <taxon>Fabaceae</taxon>
        <taxon>Papilionoideae</taxon>
        <taxon>50 kb inversion clade</taxon>
        <taxon>genistoids sensu lato</taxon>
        <taxon>core genistoids</taxon>
        <taxon>Genisteae</taxon>
        <taxon>Lupinus</taxon>
    </lineage>
</organism>
<dbReference type="PANTHER" id="PTHR48050:SF11">
    <property type="entry name" value="GLYCOSYLTRANSFERASE"/>
    <property type="match status" value="1"/>
</dbReference>
<dbReference type="AlphaFoldDB" id="A0A1J7G6T7"/>
<feature type="compositionally biased region" description="Acidic residues" evidence="1">
    <location>
        <begin position="849"/>
        <end position="862"/>
    </location>
</feature>
<feature type="compositionally biased region" description="Acidic residues" evidence="1">
    <location>
        <begin position="815"/>
        <end position="824"/>
    </location>
</feature>
<dbReference type="Pfam" id="PF06814">
    <property type="entry name" value="GOST_TM"/>
    <property type="match status" value="1"/>
</dbReference>
<dbReference type="EMBL" id="CM007376">
    <property type="protein sequence ID" value="OIV96229.1"/>
    <property type="molecule type" value="Genomic_DNA"/>
</dbReference>
<dbReference type="Proteomes" id="UP000188354">
    <property type="component" value="Chromosome LG16"/>
</dbReference>
<keyword evidence="2" id="KW-1133">Transmembrane helix</keyword>
<name>A0A1J7G6T7_LUPAN</name>
<dbReference type="Gene3D" id="3.40.50.2000">
    <property type="entry name" value="Glycogen Phosphorylase B"/>
    <property type="match status" value="2"/>
</dbReference>
<feature type="transmembrane region" description="Helical" evidence="2">
    <location>
        <begin position="566"/>
        <end position="586"/>
    </location>
</feature>
<dbReference type="InterPro" id="IPR050426">
    <property type="entry name" value="Glycosyltransferase_28"/>
</dbReference>
<accession>A0A1J7G6T7</accession>
<evidence type="ECO:0000256" key="1">
    <source>
        <dbReference type="SAM" id="MobiDB-lite"/>
    </source>
</evidence>
<feature type="transmembrane region" description="Helical" evidence="2">
    <location>
        <begin position="700"/>
        <end position="720"/>
    </location>
</feature>
<evidence type="ECO:0000259" key="3">
    <source>
        <dbReference type="Pfam" id="PF06722"/>
    </source>
</evidence>
<evidence type="ECO:0000313" key="6">
    <source>
        <dbReference type="Proteomes" id="UP000188354"/>
    </source>
</evidence>
<proteinExistence type="predicted"/>
<keyword evidence="2" id="KW-0472">Membrane</keyword>
<keyword evidence="6" id="KW-1185">Reference proteome</keyword>
<feature type="transmembrane region" description="Helical" evidence="2">
    <location>
        <begin position="780"/>
        <end position="802"/>
    </location>
</feature>
<dbReference type="PANTHER" id="PTHR48050">
    <property type="entry name" value="STEROL 3-BETA-GLUCOSYLTRANSFERASE"/>
    <property type="match status" value="1"/>
</dbReference>
<gene>
    <name evidence="5" type="ORF">TanjilG_14906</name>
</gene>
<dbReference type="GO" id="GO:0016757">
    <property type="term" value="F:glycosyltransferase activity"/>
    <property type="evidence" value="ECO:0007669"/>
    <property type="project" value="UniProtKB-ARBA"/>
</dbReference>
<evidence type="ECO:0000259" key="4">
    <source>
        <dbReference type="Pfam" id="PF06814"/>
    </source>
</evidence>
<dbReference type="Gramene" id="OIV96229">
    <property type="protein sequence ID" value="OIV96229"/>
    <property type="gene ID" value="TanjilG_14906"/>
</dbReference>
<dbReference type="Pfam" id="PF06722">
    <property type="entry name" value="EryCIII-like_C"/>
    <property type="match status" value="1"/>
</dbReference>
<sequence>MMVQEGWSLAESFHVRCIVAAPYVVPYSAPATFESQFQRELPLLYQYLTEAPPGKVCWKDVIHWMWPLFTENWGSWRNDELHLSPCPFTDPVTGIPTWHDMPQSPLLMYGFSKEVVEWPAYWPSKVRVCGFWFLPTEWQFTCKKCREISVYDSSRNQYAKVGLCPSHLELQNFIKTTPIFIGLSSIGSMGFLRDPCAFLRVLQSVLNTTEHRFILFTAGYEPLESTVHMIAAEASIGQNKRNEDCVHLYDGRLFCFSGSIPYGWLFPKCAAVIHHGGSGTTAAALQAGTPQVVCPFMLDQFYWAERMYWLGVSPEPLRRNHLVPDKNDDTSIQEAAHVLSMAIHDALSSRVKARAAETAKILSLEDGVSEAIKHLKEELASTTFASIHIYHHQPFTEIGNAYLLSGGSEAIFSPSSAANHLSYIRFENITFWRSKTANKHNAGPIHVIIFEASDRNNIGGSAYGGQRAICCTSDLAKMGGCNQGDIIRRSSETDANWPIILDVHFKGKRLATTLDSKQVSITKTGMYNLFFVACDPKLKDLVMSGKTIWKNPDGYLPGRMAPLKKFYVFMTLAYLCLAIIWFLQYVRFWNDVLQLQHCIAAVIGLGLFEMILWYFEYVNFNDTGMRPVLVTTWVVTIGAVRKTISRLLILSVSMGYGVVRPTLGGLTSKVLLLGLTYFLASELLDITEYVGTINDVSGRARLLLVLPDAFLDAFLILWIFTSLSSTLEQLQAKRSSIKLDIYRKFSNALAATVIASVAWIGYEVYFKATDPFNERWQSAWIITAFWDILAFALLCVICYLWAPSQSSQRYAYSEVGEDSDDEESQSLTKEGRGEVSLVKQEKSARNDASFDEEDESEEDKRE</sequence>
<dbReference type="InterPro" id="IPR010610">
    <property type="entry name" value="EryCIII-like_C"/>
</dbReference>
<dbReference type="InterPro" id="IPR053937">
    <property type="entry name" value="GOST_TM"/>
</dbReference>
<feature type="transmembrane region" description="Helical" evidence="2">
    <location>
        <begin position="661"/>
        <end position="680"/>
    </location>
</feature>
<feature type="domain" description="Erythromycin biosynthesis protein CIII-like C-terminal" evidence="3">
    <location>
        <begin position="258"/>
        <end position="354"/>
    </location>
</feature>
<reference evidence="5 6" key="1">
    <citation type="journal article" date="2017" name="Plant Biotechnol. J.">
        <title>A comprehensive draft genome sequence for lupin (Lupinus angustifolius), an emerging health food: insights into plant-microbe interactions and legume evolution.</title>
        <authorList>
            <person name="Hane J.K."/>
            <person name="Ming Y."/>
            <person name="Kamphuis L.G."/>
            <person name="Nelson M.N."/>
            <person name="Garg G."/>
            <person name="Atkins C.A."/>
            <person name="Bayer P.E."/>
            <person name="Bravo A."/>
            <person name="Bringans S."/>
            <person name="Cannon S."/>
            <person name="Edwards D."/>
            <person name="Foley R."/>
            <person name="Gao L.L."/>
            <person name="Harrison M.J."/>
            <person name="Huang W."/>
            <person name="Hurgobin B."/>
            <person name="Li S."/>
            <person name="Liu C.W."/>
            <person name="McGrath A."/>
            <person name="Morahan G."/>
            <person name="Murray J."/>
            <person name="Weller J."/>
            <person name="Jian J."/>
            <person name="Singh K.B."/>
        </authorList>
    </citation>
    <scope>NUCLEOTIDE SEQUENCE [LARGE SCALE GENOMIC DNA]</scope>
    <source>
        <strain evidence="6">cv. Tanjil</strain>
        <tissue evidence="5">Whole plant</tissue>
    </source>
</reference>
<feature type="transmembrane region" description="Helical" evidence="2">
    <location>
        <begin position="627"/>
        <end position="649"/>
    </location>
</feature>
<feature type="region of interest" description="Disordered" evidence="1">
    <location>
        <begin position="812"/>
        <end position="862"/>
    </location>
</feature>
<feature type="transmembrane region" description="Helical" evidence="2">
    <location>
        <begin position="598"/>
        <end position="615"/>
    </location>
</feature>
<protein>
    <submittedName>
        <fullName evidence="5">Uncharacterized protein</fullName>
    </submittedName>
</protein>
<evidence type="ECO:0000313" key="5">
    <source>
        <dbReference type="EMBL" id="OIV96229.1"/>
    </source>
</evidence>
<feature type="compositionally biased region" description="Basic and acidic residues" evidence="1">
    <location>
        <begin position="829"/>
        <end position="845"/>
    </location>
</feature>
<keyword evidence="2" id="KW-0812">Transmembrane</keyword>
<dbReference type="SUPFAM" id="SSF53756">
    <property type="entry name" value="UDP-Glycosyltransferase/glycogen phosphorylase"/>
    <property type="match status" value="1"/>
</dbReference>
<evidence type="ECO:0000256" key="2">
    <source>
        <dbReference type="SAM" id="Phobius"/>
    </source>
</evidence>